<dbReference type="NCBIfam" id="TIGR00750">
    <property type="entry name" value="lao"/>
    <property type="match status" value="1"/>
</dbReference>
<evidence type="ECO:0000313" key="3">
    <source>
        <dbReference type="Proteomes" id="UP001596137"/>
    </source>
</evidence>
<dbReference type="EC" id="3.6.5.-" evidence="2"/>
<dbReference type="Pfam" id="PF03308">
    <property type="entry name" value="MeaB"/>
    <property type="match status" value="1"/>
</dbReference>
<dbReference type="EMBL" id="JBHSRF010000005">
    <property type="protein sequence ID" value="MFC6080538.1"/>
    <property type="molecule type" value="Genomic_DNA"/>
</dbReference>
<dbReference type="Proteomes" id="UP001596137">
    <property type="component" value="Unassembled WGS sequence"/>
</dbReference>
<accession>A0ABW1NCB3</accession>
<dbReference type="PANTHER" id="PTHR23408">
    <property type="entry name" value="METHYLMALONYL-COA MUTASE"/>
    <property type="match status" value="1"/>
</dbReference>
<sequence>MPRLDEYLHGVRAGSVGWIARAITLVESTRADHRELAQRLLVELTPLAGKARRVGVTGVPGVGKSTFIDALGVHLTGEGHRVAVLAVDPSSTRTGGSILGDKTRMARLATDPAAFIRPSPTSGTLGGVTKATREAMVVVEAAGFDVVLVETVGVGQSETAVAEMVDTFLLLALARTGDQLQGIKKGVLELADVIAVNKADGPHETDARRAARELAGALRLLRGPGGGWDVPVLTCSGMEGTGLSELWRHIVRHQDLLESSGELAGKRRRQQVGWTRTLVRDRLLARLAEDASVAAVAAEAEREVLNGTLTPALAADRVLAAFTAALGSGAPPVSKIPSDRDREPTE</sequence>
<protein>
    <submittedName>
        <fullName evidence="2">Methylmalonyl Co-A mutase-associated GTPase MeaB</fullName>
        <ecNumber evidence="2">3.6.5.-</ecNumber>
    </submittedName>
</protein>
<comment type="similarity">
    <text evidence="1">Belongs to the SIMIBI class G3E GTPase family. ArgK/MeaB subfamily.</text>
</comment>
<reference evidence="3" key="1">
    <citation type="journal article" date="2019" name="Int. J. Syst. Evol. Microbiol.">
        <title>The Global Catalogue of Microorganisms (GCM) 10K type strain sequencing project: providing services to taxonomists for standard genome sequencing and annotation.</title>
        <authorList>
            <consortium name="The Broad Institute Genomics Platform"/>
            <consortium name="The Broad Institute Genome Sequencing Center for Infectious Disease"/>
            <person name="Wu L."/>
            <person name="Ma J."/>
        </authorList>
    </citation>
    <scope>NUCLEOTIDE SEQUENCE [LARGE SCALE GENOMIC DNA]</scope>
    <source>
        <strain evidence="3">JCM 30346</strain>
    </source>
</reference>
<evidence type="ECO:0000313" key="2">
    <source>
        <dbReference type="EMBL" id="MFC6080538.1"/>
    </source>
</evidence>
<comment type="caution">
    <text evidence="2">The sequence shown here is derived from an EMBL/GenBank/DDBJ whole genome shotgun (WGS) entry which is preliminary data.</text>
</comment>
<keyword evidence="2" id="KW-0378">Hydrolase</keyword>
<gene>
    <name evidence="2" type="primary">meaB</name>
    <name evidence="2" type="ORF">ACFP1K_05170</name>
</gene>
<evidence type="ECO:0000256" key="1">
    <source>
        <dbReference type="ARBA" id="ARBA00009625"/>
    </source>
</evidence>
<dbReference type="Gene3D" id="1.10.287.130">
    <property type="match status" value="1"/>
</dbReference>
<dbReference type="PANTHER" id="PTHR23408:SF3">
    <property type="entry name" value="METHYLMALONIC ACIDURIA TYPE A PROTEIN, MITOCHONDRIAL"/>
    <property type="match status" value="1"/>
</dbReference>
<dbReference type="RefSeq" id="WP_380747419.1">
    <property type="nucleotide sequence ID" value="NZ_JBHSRF010000005.1"/>
</dbReference>
<name>A0ABW1NCB3_9ACTN</name>
<keyword evidence="3" id="KW-1185">Reference proteome</keyword>
<dbReference type="InterPro" id="IPR005129">
    <property type="entry name" value="GTPase_ArgK"/>
</dbReference>
<dbReference type="Gene3D" id="1.20.5.170">
    <property type="match status" value="1"/>
</dbReference>
<dbReference type="GO" id="GO:0016787">
    <property type="term" value="F:hydrolase activity"/>
    <property type="evidence" value="ECO:0007669"/>
    <property type="project" value="UniProtKB-KW"/>
</dbReference>
<dbReference type="Gene3D" id="3.40.50.300">
    <property type="entry name" value="P-loop containing nucleotide triphosphate hydrolases"/>
    <property type="match status" value="1"/>
</dbReference>
<dbReference type="SUPFAM" id="SSF52540">
    <property type="entry name" value="P-loop containing nucleoside triphosphate hydrolases"/>
    <property type="match status" value="1"/>
</dbReference>
<dbReference type="InterPro" id="IPR027417">
    <property type="entry name" value="P-loop_NTPase"/>
</dbReference>
<proteinExistence type="inferred from homology"/>
<organism evidence="2 3">
    <name type="scientific">Sphaerisporangium aureirubrum</name>
    <dbReference type="NCBI Taxonomy" id="1544736"/>
    <lineage>
        <taxon>Bacteria</taxon>
        <taxon>Bacillati</taxon>
        <taxon>Actinomycetota</taxon>
        <taxon>Actinomycetes</taxon>
        <taxon>Streptosporangiales</taxon>
        <taxon>Streptosporangiaceae</taxon>
        <taxon>Sphaerisporangium</taxon>
    </lineage>
</organism>
<dbReference type="CDD" id="cd03114">
    <property type="entry name" value="MMAA-like"/>
    <property type="match status" value="1"/>
</dbReference>
<dbReference type="NCBIfam" id="NF006958">
    <property type="entry name" value="PRK09435.1"/>
    <property type="match status" value="1"/>
</dbReference>